<evidence type="ECO:0000259" key="12">
    <source>
        <dbReference type="PROSITE" id="PS52035"/>
    </source>
</evidence>
<evidence type="ECO:0000256" key="1">
    <source>
        <dbReference type="ARBA" id="ARBA00001947"/>
    </source>
</evidence>
<dbReference type="SMART" id="SM00631">
    <property type="entry name" value="Zn_pept"/>
    <property type="match status" value="1"/>
</dbReference>
<evidence type="ECO:0000256" key="9">
    <source>
        <dbReference type="ARBA" id="ARBA00023180"/>
    </source>
</evidence>
<dbReference type="GO" id="GO:0008270">
    <property type="term" value="F:zinc ion binding"/>
    <property type="evidence" value="ECO:0007669"/>
    <property type="project" value="InterPro"/>
</dbReference>
<organism evidence="13 14">
    <name type="scientific">Acipenser oxyrinchus oxyrinchus</name>
    <dbReference type="NCBI Taxonomy" id="40147"/>
    <lineage>
        <taxon>Eukaryota</taxon>
        <taxon>Metazoa</taxon>
        <taxon>Chordata</taxon>
        <taxon>Craniata</taxon>
        <taxon>Vertebrata</taxon>
        <taxon>Euteleostomi</taxon>
        <taxon>Actinopterygii</taxon>
        <taxon>Chondrostei</taxon>
        <taxon>Acipenseriformes</taxon>
        <taxon>Acipenseridae</taxon>
        <taxon>Acipenser</taxon>
    </lineage>
</organism>
<evidence type="ECO:0000256" key="8">
    <source>
        <dbReference type="ARBA" id="ARBA00023049"/>
    </source>
</evidence>
<dbReference type="GO" id="GO:0016485">
    <property type="term" value="P:protein processing"/>
    <property type="evidence" value="ECO:0007669"/>
    <property type="project" value="TreeGrafter"/>
</dbReference>
<feature type="domain" description="Peptidase M14" evidence="12">
    <location>
        <begin position="27"/>
        <end position="312"/>
    </location>
</feature>
<evidence type="ECO:0000256" key="4">
    <source>
        <dbReference type="ARBA" id="ARBA00022670"/>
    </source>
</evidence>
<dbReference type="InterPro" id="IPR057246">
    <property type="entry name" value="CARBOXYPEPT_ZN_1"/>
</dbReference>
<keyword evidence="9" id="KW-0325">Glycoprotein</keyword>
<evidence type="ECO:0000256" key="3">
    <source>
        <dbReference type="ARBA" id="ARBA00022645"/>
    </source>
</evidence>
<dbReference type="Gene3D" id="2.60.40.1120">
    <property type="entry name" value="Carboxypeptidase-like, regulatory domain"/>
    <property type="match status" value="1"/>
</dbReference>
<dbReference type="AlphaFoldDB" id="A0AAD8CRB6"/>
<dbReference type="PROSITE" id="PS00132">
    <property type="entry name" value="CARBOXYPEPT_ZN_1"/>
    <property type="match status" value="1"/>
</dbReference>
<protein>
    <submittedName>
        <fullName evidence="13">Carboxypeptidase M-like isoform X1</fullName>
    </submittedName>
</protein>
<evidence type="ECO:0000256" key="11">
    <source>
        <dbReference type="SAM" id="SignalP"/>
    </source>
</evidence>
<feature type="signal peptide" evidence="11">
    <location>
        <begin position="1"/>
        <end position="23"/>
    </location>
</feature>
<evidence type="ECO:0000256" key="5">
    <source>
        <dbReference type="ARBA" id="ARBA00022723"/>
    </source>
</evidence>
<evidence type="ECO:0000256" key="6">
    <source>
        <dbReference type="ARBA" id="ARBA00022801"/>
    </source>
</evidence>
<keyword evidence="7" id="KW-0862">Zinc</keyword>
<comment type="cofactor">
    <cofactor evidence="1">
        <name>Zn(2+)</name>
        <dbReference type="ChEBI" id="CHEBI:29105"/>
    </cofactor>
</comment>
<proteinExistence type="inferred from homology"/>
<dbReference type="InterPro" id="IPR057247">
    <property type="entry name" value="CARBOXYPEPT_ZN_2"/>
</dbReference>
<dbReference type="InterPro" id="IPR000834">
    <property type="entry name" value="Peptidase_M14"/>
</dbReference>
<dbReference type="PANTHER" id="PTHR11532">
    <property type="entry name" value="PROTEASE M14 CARBOXYPEPTIDASE"/>
    <property type="match status" value="1"/>
</dbReference>
<evidence type="ECO:0000313" key="14">
    <source>
        <dbReference type="Proteomes" id="UP001230051"/>
    </source>
</evidence>
<dbReference type="PRINTS" id="PR00765">
    <property type="entry name" value="CRBOXYPTASEA"/>
</dbReference>
<reference evidence="13" key="1">
    <citation type="submission" date="2022-02" db="EMBL/GenBank/DDBJ databases">
        <title>Atlantic sturgeon de novo genome assembly.</title>
        <authorList>
            <person name="Stock M."/>
            <person name="Klopp C."/>
            <person name="Guiguen Y."/>
            <person name="Cabau C."/>
            <person name="Parinello H."/>
            <person name="Santidrian Yebra-Pimentel E."/>
            <person name="Kuhl H."/>
            <person name="Dirks R.P."/>
            <person name="Guessner J."/>
            <person name="Wuertz S."/>
            <person name="Du K."/>
            <person name="Schartl M."/>
        </authorList>
    </citation>
    <scope>NUCLEOTIDE SEQUENCE</scope>
    <source>
        <strain evidence="13">STURGEONOMICS-FGT-2020</strain>
        <tissue evidence="13">Whole blood</tissue>
    </source>
</reference>
<dbReference type="InterPro" id="IPR008969">
    <property type="entry name" value="CarboxyPept-like_regulatory"/>
</dbReference>
<dbReference type="PROSITE" id="PS00133">
    <property type="entry name" value="CARBOXYPEPT_ZN_2"/>
    <property type="match status" value="1"/>
</dbReference>
<gene>
    <name evidence="13" type="primary">CPM</name>
    <name evidence="13" type="ORF">AOXY_G26585</name>
</gene>
<evidence type="ECO:0000256" key="7">
    <source>
        <dbReference type="ARBA" id="ARBA00022833"/>
    </source>
</evidence>
<dbReference type="EMBL" id="JAGXEW010000029">
    <property type="protein sequence ID" value="KAK1155754.1"/>
    <property type="molecule type" value="Genomic_DNA"/>
</dbReference>
<dbReference type="GO" id="GO:0004181">
    <property type="term" value="F:metallocarboxypeptidase activity"/>
    <property type="evidence" value="ECO:0007669"/>
    <property type="project" value="InterPro"/>
</dbReference>
<keyword evidence="6" id="KW-0378">Hydrolase</keyword>
<dbReference type="Proteomes" id="UP001230051">
    <property type="component" value="Unassembled WGS sequence"/>
</dbReference>
<dbReference type="GO" id="GO:0006518">
    <property type="term" value="P:peptide metabolic process"/>
    <property type="evidence" value="ECO:0007669"/>
    <property type="project" value="TreeGrafter"/>
</dbReference>
<dbReference type="InterPro" id="IPR050753">
    <property type="entry name" value="Peptidase_M14_domain"/>
</dbReference>
<comment type="caution">
    <text evidence="13">The sequence shown here is derived from an EMBL/GenBank/DDBJ whole genome shotgun (WGS) entry which is preliminary data.</text>
</comment>
<dbReference type="SUPFAM" id="SSF53187">
    <property type="entry name" value="Zn-dependent exopeptidases"/>
    <property type="match status" value="1"/>
</dbReference>
<keyword evidence="11" id="KW-0732">Signal</keyword>
<dbReference type="PROSITE" id="PS52035">
    <property type="entry name" value="PEPTIDASE_M14"/>
    <property type="match status" value="1"/>
</dbReference>
<evidence type="ECO:0000256" key="10">
    <source>
        <dbReference type="PROSITE-ProRule" id="PRU01379"/>
    </source>
</evidence>
<keyword evidence="3 13" id="KW-0121">Carboxypeptidase</keyword>
<feature type="chain" id="PRO_5042273876" evidence="11">
    <location>
        <begin position="24"/>
        <end position="400"/>
    </location>
</feature>
<dbReference type="CDD" id="cd03858">
    <property type="entry name" value="M14_CP_N-E_like"/>
    <property type="match status" value="1"/>
</dbReference>
<dbReference type="Pfam" id="PF00246">
    <property type="entry name" value="Peptidase_M14"/>
    <property type="match status" value="1"/>
</dbReference>
<dbReference type="PANTHER" id="PTHR11532:SF84">
    <property type="entry name" value="CARBOXYPEPTIDASE M"/>
    <property type="match status" value="1"/>
</dbReference>
<keyword evidence="5" id="KW-0479">Metal-binding</keyword>
<dbReference type="FunFam" id="3.40.630.10:FF:000020">
    <property type="entry name" value="Carboxypeptidase D"/>
    <property type="match status" value="1"/>
</dbReference>
<accession>A0AAD8CRB6</accession>
<dbReference type="CDD" id="cd11308">
    <property type="entry name" value="Peptidase_M14NE-CP-C_like"/>
    <property type="match status" value="1"/>
</dbReference>
<name>A0AAD8CRB6_ACIOX</name>
<dbReference type="Gene3D" id="3.40.630.10">
    <property type="entry name" value="Zn peptidases"/>
    <property type="match status" value="1"/>
</dbReference>
<keyword evidence="4" id="KW-0645">Protease</keyword>
<feature type="active site" description="Proton donor/acceptor" evidence="10">
    <location>
        <position position="282"/>
    </location>
</feature>
<sequence length="400" mass="45933">MDLVRWCSLLVFWFCLAHEGASGLCFQYHHQAELKHYLHWVSKTYPHITHLYSIGQSREGRELRVLVIGQYPKEHRVGIPEVRYIGNMHGNEPVGRELLLHFIDLLVSQYGKMKTITSLVHNTRIHILPSMNPDGFEMSVPGVCSGVDGRYNNNGVDLNRNFPDLFSINQVTREPETLAVMRWTDMETFVLSANLHGGAVVAAYPYDNNESGKSRYTKSPDDDVFRYLASIYSINHRRMFKGNLCQMSFPGGVVNGASWYTLIGSLQDYGYIWTHCYELTIEVSCCKYPSAEWLQFYWAENKKALIQFITHVHLGVKGRVLDDKQNPIANTSVLVMGRDDVMPYKTNQLGEYYKILMPGSYTFRVESPGYVPLMVNIHVKDTSHMYTATIHDFTLHRQIS</sequence>
<keyword evidence="8" id="KW-0482">Metalloprotease</keyword>
<dbReference type="SUPFAM" id="SSF49464">
    <property type="entry name" value="Carboxypeptidase regulatory domain-like"/>
    <property type="match status" value="1"/>
</dbReference>
<dbReference type="Pfam" id="PF13620">
    <property type="entry name" value="CarboxypepD_reg"/>
    <property type="match status" value="1"/>
</dbReference>
<dbReference type="GO" id="GO:0005615">
    <property type="term" value="C:extracellular space"/>
    <property type="evidence" value="ECO:0007669"/>
    <property type="project" value="TreeGrafter"/>
</dbReference>
<keyword evidence="14" id="KW-1185">Reference proteome</keyword>
<comment type="similarity">
    <text evidence="2 10">Belongs to the peptidase M14 family.</text>
</comment>
<evidence type="ECO:0000313" key="13">
    <source>
        <dbReference type="EMBL" id="KAK1155754.1"/>
    </source>
</evidence>
<evidence type="ECO:0000256" key="2">
    <source>
        <dbReference type="ARBA" id="ARBA00005988"/>
    </source>
</evidence>